<dbReference type="OrthoDB" id="254233at2"/>
<sequence length="390" mass="43914">MPRSTAVPKYRKHRASGQAVVTLNGRDFYLGRHGTKASQAEYDRLIGEWTANGRNLPSADARITVVELSVRYLKFAAGYYRKDGRSTDVLHKIKSAVRYLKPGYWRRPATDVGPLALKAIRQKMVEDGLSRSYINEHVARLKRMYKWAAAEELVPESAYRSLALVDGLKCGRTEARETSPVLPVDDTIVDATLPCLPEVVADMVRLQRRTGMRPAEVCLVRPCDLDRTSDVWVFTPESHKTQHHGRDRQIFIGAQGQAILLRYMARAADAYCFRPCDSEEKRLAQRNAARKTPLSCGNTRGSNRVKRPKKTAGDCYTTRSYRQAIYRGCDRAGIDRWAPNRLRHTAATEIRREFGLEAAQVILGHSQAAITQVYAERDAAKGIEVARQIG</sequence>
<dbReference type="GO" id="GO:0006310">
    <property type="term" value="P:DNA recombination"/>
    <property type="evidence" value="ECO:0007669"/>
    <property type="project" value="UniProtKB-KW"/>
</dbReference>
<dbReference type="Proteomes" id="UP000316714">
    <property type="component" value="Unassembled WGS sequence"/>
</dbReference>
<evidence type="ECO:0000259" key="5">
    <source>
        <dbReference type="PROSITE" id="PS51898"/>
    </source>
</evidence>
<evidence type="ECO:0000256" key="3">
    <source>
        <dbReference type="ARBA" id="ARBA00023172"/>
    </source>
</evidence>
<comment type="similarity">
    <text evidence="1">Belongs to the 'phage' integrase family.</text>
</comment>
<reference evidence="6 7" key="1">
    <citation type="submission" date="2019-02" db="EMBL/GenBank/DDBJ databases">
        <title>Deep-cultivation of Planctomycetes and their phenomic and genomic characterization uncovers novel biology.</title>
        <authorList>
            <person name="Wiegand S."/>
            <person name="Jogler M."/>
            <person name="Boedeker C."/>
            <person name="Pinto D."/>
            <person name="Vollmers J."/>
            <person name="Rivas-Marin E."/>
            <person name="Kohn T."/>
            <person name="Peeters S.H."/>
            <person name="Heuer A."/>
            <person name="Rast P."/>
            <person name="Oberbeckmann S."/>
            <person name="Bunk B."/>
            <person name="Jeske O."/>
            <person name="Meyerdierks A."/>
            <person name="Storesund J.E."/>
            <person name="Kallscheuer N."/>
            <person name="Luecker S."/>
            <person name="Lage O.M."/>
            <person name="Pohl T."/>
            <person name="Merkel B.J."/>
            <person name="Hornburger P."/>
            <person name="Mueller R.-W."/>
            <person name="Bruemmer F."/>
            <person name="Labrenz M."/>
            <person name="Spormann A.M."/>
            <person name="Op Den Camp H."/>
            <person name="Overmann J."/>
            <person name="Amann R."/>
            <person name="Jetten M.S.M."/>
            <person name="Mascher T."/>
            <person name="Medema M.H."/>
            <person name="Devos D.P."/>
            <person name="Kaster A.-K."/>
            <person name="Ovreas L."/>
            <person name="Rohde M."/>
            <person name="Galperin M.Y."/>
            <person name="Jogler C."/>
        </authorList>
    </citation>
    <scope>NUCLEOTIDE SEQUENCE [LARGE SCALE GENOMIC DNA]</scope>
    <source>
        <strain evidence="6 7">KOR34</strain>
    </source>
</reference>
<dbReference type="InterPro" id="IPR050090">
    <property type="entry name" value="Tyrosine_recombinase_XerCD"/>
</dbReference>
<gene>
    <name evidence="6" type="ORF">KOR34_04980</name>
</gene>
<keyword evidence="2" id="KW-0238">DNA-binding</keyword>
<evidence type="ECO:0000313" key="7">
    <source>
        <dbReference type="Proteomes" id="UP000316714"/>
    </source>
</evidence>
<dbReference type="AlphaFoldDB" id="A0A5C5VD89"/>
<dbReference type="InterPro" id="IPR002104">
    <property type="entry name" value="Integrase_catalytic"/>
</dbReference>
<dbReference type="PANTHER" id="PTHR30349:SF64">
    <property type="entry name" value="PROPHAGE INTEGRASE INTD-RELATED"/>
    <property type="match status" value="1"/>
</dbReference>
<feature type="region of interest" description="Disordered" evidence="4">
    <location>
        <begin position="292"/>
        <end position="311"/>
    </location>
</feature>
<dbReference type="Gene3D" id="1.10.443.10">
    <property type="entry name" value="Intergrase catalytic core"/>
    <property type="match status" value="1"/>
</dbReference>
<organism evidence="6 7">
    <name type="scientific">Posidoniimonas corsicana</name>
    <dbReference type="NCBI Taxonomy" id="1938618"/>
    <lineage>
        <taxon>Bacteria</taxon>
        <taxon>Pseudomonadati</taxon>
        <taxon>Planctomycetota</taxon>
        <taxon>Planctomycetia</taxon>
        <taxon>Pirellulales</taxon>
        <taxon>Lacipirellulaceae</taxon>
        <taxon>Posidoniimonas</taxon>
    </lineage>
</organism>
<dbReference type="EMBL" id="SIHJ01000001">
    <property type="protein sequence ID" value="TWT35605.1"/>
    <property type="molecule type" value="Genomic_DNA"/>
</dbReference>
<proteinExistence type="inferred from homology"/>
<evidence type="ECO:0000256" key="2">
    <source>
        <dbReference type="ARBA" id="ARBA00023125"/>
    </source>
</evidence>
<dbReference type="Pfam" id="PF00589">
    <property type="entry name" value="Phage_integrase"/>
    <property type="match status" value="1"/>
</dbReference>
<dbReference type="RefSeq" id="WP_146561903.1">
    <property type="nucleotide sequence ID" value="NZ_SIHJ01000001.1"/>
</dbReference>
<evidence type="ECO:0000313" key="6">
    <source>
        <dbReference type="EMBL" id="TWT35605.1"/>
    </source>
</evidence>
<accession>A0A5C5VD89</accession>
<dbReference type="GO" id="GO:0015074">
    <property type="term" value="P:DNA integration"/>
    <property type="evidence" value="ECO:0007669"/>
    <property type="project" value="InterPro"/>
</dbReference>
<dbReference type="PROSITE" id="PS51898">
    <property type="entry name" value="TYR_RECOMBINASE"/>
    <property type="match status" value="1"/>
</dbReference>
<name>A0A5C5VD89_9BACT</name>
<dbReference type="InterPro" id="IPR010998">
    <property type="entry name" value="Integrase_recombinase_N"/>
</dbReference>
<keyword evidence="7" id="KW-1185">Reference proteome</keyword>
<dbReference type="InterPro" id="IPR011010">
    <property type="entry name" value="DNA_brk_join_enz"/>
</dbReference>
<dbReference type="Gene3D" id="1.10.150.130">
    <property type="match status" value="1"/>
</dbReference>
<dbReference type="GO" id="GO:0003677">
    <property type="term" value="F:DNA binding"/>
    <property type="evidence" value="ECO:0007669"/>
    <property type="project" value="UniProtKB-KW"/>
</dbReference>
<dbReference type="PANTHER" id="PTHR30349">
    <property type="entry name" value="PHAGE INTEGRASE-RELATED"/>
    <property type="match status" value="1"/>
</dbReference>
<protein>
    <submittedName>
        <fullName evidence="6">Site-specific tyrosine recombinase XerC</fullName>
    </submittedName>
</protein>
<evidence type="ECO:0000256" key="4">
    <source>
        <dbReference type="SAM" id="MobiDB-lite"/>
    </source>
</evidence>
<dbReference type="InterPro" id="IPR013762">
    <property type="entry name" value="Integrase-like_cat_sf"/>
</dbReference>
<dbReference type="SUPFAM" id="SSF56349">
    <property type="entry name" value="DNA breaking-rejoining enzymes"/>
    <property type="match status" value="1"/>
</dbReference>
<evidence type="ECO:0000256" key="1">
    <source>
        <dbReference type="ARBA" id="ARBA00008857"/>
    </source>
</evidence>
<comment type="caution">
    <text evidence="6">The sequence shown here is derived from an EMBL/GenBank/DDBJ whole genome shotgun (WGS) entry which is preliminary data.</text>
</comment>
<dbReference type="CDD" id="cd00397">
    <property type="entry name" value="DNA_BRE_C"/>
    <property type="match status" value="1"/>
</dbReference>
<keyword evidence="3" id="KW-0233">DNA recombination</keyword>
<feature type="domain" description="Tyr recombinase" evidence="5">
    <location>
        <begin position="177"/>
        <end position="387"/>
    </location>
</feature>